<name>A0A381PU18_9ZZZZ</name>
<feature type="region of interest" description="Disordered" evidence="1">
    <location>
        <begin position="35"/>
        <end position="54"/>
    </location>
</feature>
<evidence type="ECO:0000256" key="1">
    <source>
        <dbReference type="SAM" id="MobiDB-lite"/>
    </source>
</evidence>
<reference evidence="2" key="1">
    <citation type="submission" date="2018-05" db="EMBL/GenBank/DDBJ databases">
        <authorList>
            <person name="Lanie J.A."/>
            <person name="Ng W.-L."/>
            <person name="Kazmierczak K.M."/>
            <person name="Andrzejewski T.M."/>
            <person name="Davidsen T.M."/>
            <person name="Wayne K.J."/>
            <person name="Tettelin H."/>
            <person name="Glass J.I."/>
            <person name="Rusch D."/>
            <person name="Podicherti R."/>
            <person name="Tsui H.-C.T."/>
            <person name="Winkler M.E."/>
        </authorList>
    </citation>
    <scope>NUCLEOTIDE SEQUENCE</scope>
</reference>
<feature type="non-terminal residue" evidence="2">
    <location>
        <position position="1"/>
    </location>
</feature>
<dbReference type="AlphaFoldDB" id="A0A381PU18"/>
<gene>
    <name evidence="2" type="ORF">METZ01_LOCUS23406</name>
</gene>
<protein>
    <submittedName>
        <fullName evidence="2">Uncharacterized protein</fullName>
    </submittedName>
</protein>
<dbReference type="AntiFam" id="ANF00011">
    <property type="entry name" value="tRNA translation"/>
</dbReference>
<proteinExistence type="predicted"/>
<dbReference type="EMBL" id="UINC01001094">
    <property type="protein sequence ID" value="SUZ70552.1"/>
    <property type="molecule type" value="Genomic_DNA"/>
</dbReference>
<sequence>VGRAGFEPAKLKTTVLQTALVGHLSISPKIKISKSRWRDSNPRPADYKSAALAS</sequence>
<organism evidence="2">
    <name type="scientific">marine metagenome</name>
    <dbReference type="NCBI Taxonomy" id="408172"/>
    <lineage>
        <taxon>unclassified sequences</taxon>
        <taxon>metagenomes</taxon>
        <taxon>ecological metagenomes</taxon>
    </lineage>
</organism>
<evidence type="ECO:0000313" key="2">
    <source>
        <dbReference type="EMBL" id="SUZ70552.1"/>
    </source>
</evidence>
<accession>A0A381PU18</accession>